<feature type="signal peptide" evidence="1">
    <location>
        <begin position="1"/>
        <end position="18"/>
    </location>
</feature>
<dbReference type="EMBL" id="ML986580">
    <property type="protein sequence ID" value="KAF2270185.1"/>
    <property type="molecule type" value="Genomic_DNA"/>
</dbReference>
<evidence type="ECO:0000313" key="3">
    <source>
        <dbReference type="Proteomes" id="UP000800093"/>
    </source>
</evidence>
<proteinExistence type="predicted"/>
<evidence type="ECO:0008006" key="4">
    <source>
        <dbReference type="Google" id="ProtNLM"/>
    </source>
</evidence>
<name>A0A9P4NBQ6_9PLEO</name>
<evidence type="ECO:0000256" key="1">
    <source>
        <dbReference type="SAM" id="SignalP"/>
    </source>
</evidence>
<reference evidence="3" key="1">
    <citation type="journal article" date="2020" name="Stud. Mycol.">
        <title>101 Dothideomycetes genomes: A test case for predicting lifestyles and emergence of pathogens.</title>
        <authorList>
            <person name="Haridas S."/>
            <person name="Albert R."/>
            <person name="Binder M."/>
            <person name="Bloem J."/>
            <person name="LaButti K."/>
            <person name="Salamov A."/>
            <person name="Andreopoulos B."/>
            <person name="Baker S."/>
            <person name="Barry K."/>
            <person name="Bills G."/>
            <person name="Bluhm B."/>
            <person name="Cannon C."/>
            <person name="Castanera R."/>
            <person name="Culley D."/>
            <person name="Daum C."/>
            <person name="Ezra D."/>
            <person name="Gonzalez J."/>
            <person name="Henrissat B."/>
            <person name="Kuo A."/>
            <person name="Liang C."/>
            <person name="Lipzen A."/>
            <person name="Lutzoni F."/>
            <person name="Magnuson J."/>
            <person name="Mondo S."/>
            <person name="Nolan M."/>
            <person name="Ohm R."/>
            <person name="Pangilinan J."/>
            <person name="Park H.-J."/>
            <person name="Ramirez L."/>
            <person name="Alfaro M."/>
            <person name="Sun H."/>
            <person name="Tritt A."/>
            <person name="Yoshinaga Y."/>
            <person name="Zwiers L.-H."/>
            <person name="Turgeon B."/>
            <person name="Goodwin S."/>
            <person name="Spatafora J."/>
            <person name="Crous P."/>
            <person name="Grigoriev I."/>
        </authorList>
    </citation>
    <scope>NUCLEOTIDE SEQUENCE [LARGE SCALE GENOMIC DNA]</scope>
    <source>
        <strain evidence="3">CBS 304.66</strain>
    </source>
</reference>
<dbReference type="Proteomes" id="UP000800093">
    <property type="component" value="Unassembled WGS sequence"/>
</dbReference>
<dbReference type="OrthoDB" id="3772810at2759"/>
<organism evidence="2 3">
    <name type="scientific">Lojkania enalia</name>
    <dbReference type="NCBI Taxonomy" id="147567"/>
    <lineage>
        <taxon>Eukaryota</taxon>
        <taxon>Fungi</taxon>
        <taxon>Dikarya</taxon>
        <taxon>Ascomycota</taxon>
        <taxon>Pezizomycotina</taxon>
        <taxon>Dothideomycetes</taxon>
        <taxon>Pleosporomycetidae</taxon>
        <taxon>Pleosporales</taxon>
        <taxon>Pleosporales incertae sedis</taxon>
        <taxon>Lojkania</taxon>
    </lineage>
</organism>
<feature type="chain" id="PRO_5040405079" description="Ubiquitin 3 binding protein But2 C-terminal domain-containing protein" evidence="1">
    <location>
        <begin position="19"/>
        <end position="211"/>
    </location>
</feature>
<keyword evidence="3" id="KW-1185">Reference proteome</keyword>
<gene>
    <name evidence="2" type="ORF">CC78DRAFT_574313</name>
</gene>
<comment type="caution">
    <text evidence="2">The sequence shown here is derived from an EMBL/GenBank/DDBJ whole genome shotgun (WGS) entry which is preliminary data.</text>
</comment>
<dbReference type="AlphaFoldDB" id="A0A9P4NBQ6"/>
<keyword evidence="1" id="KW-0732">Signal</keyword>
<protein>
    <recommendedName>
        <fullName evidence="4">Ubiquitin 3 binding protein But2 C-terminal domain-containing protein</fullName>
    </recommendedName>
</protein>
<evidence type="ECO:0000313" key="2">
    <source>
        <dbReference type="EMBL" id="KAF2270185.1"/>
    </source>
</evidence>
<accession>A0A9P4NBQ6</accession>
<sequence>MLTSFLIIFVLLVKKAIPSPASPLCSSEPPTPATTPSKSCQIAWATEIHLLNSRYPNITLPESWYNMVLRTPDTEVVTQIQFDDIPANASECQLELYLPETDMMTAHGPNPVIDIRQVSREPSAPATYETFVGHNTSENDTFGSLNLSPPQVRDYKKGGNRISINRTPCNKTLTFQVSFATPGEESPNYWGFVNVNPPYNPFQGWRITHSC</sequence>